<dbReference type="RefSeq" id="WP_379489045.1">
    <property type="nucleotide sequence ID" value="NZ_JBHLWK010000027.1"/>
</dbReference>
<keyword evidence="3" id="KW-1185">Reference proteome</keyword>
<dbReference type="Proteomes" id="UP001589798">
    <property type="component" value="Unassembled WGS sequence"/>
</dbReference>
<dbReference type="Pfam" id="PF18946">
    <property type="entry name" value="Apex"/>
    <property type="match status" value="1"/>
</dbReference>
<dbReference type="InterPro" id="IPR006531">
    <property type="entry name" value="Gp5/Vgr_OB"/>
</dbReference>
<dbReference type="Gene3D" id="2.40.50.230">
    <property type="entry name" value="Gp5 N-terminal domain"/>
    <property type="match status" value="1"/>
</dbReference>
<dbReference type="InterPro" id="IPR044033">
    <property type="entry name" value="GpV-like_apex"/>
</dbReference>
<name>A0ABV6D199_9SPHN</name>
<evidence type="ECO:0000313" key="3">
    <source>
        <dbReference type="Proteomes" id="UP001589798"/>
    </source>
</evidence>
<dbReference type="InterPro" id="IPR037026">
    <property type="entry name" value="Vgr_OB-fold_dom_sf"/>
</dbReference>
<dbReference type="InterPro" id="IPR013046">
    <property type="entry name" value="GpV/Gp45"/>
</dbReference>
<dbReference type="Gene3D" id="6.20.150.10">
    <property type="match status" value="1"/>
</dbReference>
<protein>
    <submittedName>
        <fullName evidence="2">Phage baseplate assembly protein V</fullName>
    </submittedName>
</protein>
<dbReference type="NCBIfam" id="TIGR01644">
    <property type="entry name" value="phage_P2_V"/>
    <property type="match status" value="1"/>
</dbReference>
<sequence length="178" mass="17966">MARTADPEQLTGEVIQLGTVTSVDHVAATCTVEIGELTTGDLPWLAPRAGGVKVWSPPSVGEQCGVLCPEGDLANGLVLLGIWSDANPPPSADPATVHLEFPDGAVIAYNHSTHALALTLPAGGSMAVDAPGGTTWTGDIALTGKFTASDDVLARGISLKDHKHTGVSAGAAQTGTPV</sequence>
<dbReference type="EMBL" id="JBHLWK010000027">
    <property type="protein sequence ID" value="MFC0206425.1"/>
    <property type="molecule type" value="Genomic_DNA"/>
</dbReference>
<evidence type="ECO:0000313" key="2">
    <source>
        <dbReference type="EMBL" id="MFC0206425.1"/>
    </source>
</evidence>
<dbReference type="Pfam" id="PF04717">
    <property type="entry name" value="Phage_base_V"/>
    <property type="match status" value="1"/>
</dbReference>
<evidence type="ECO:0000259" key="1">
    <source>
        <dbReference type="Pfam" id="PF04717"/>
    </source>
</evidence>
<accession>A0ABV6D199</accession>
<feature type="domain" description="Gp5/Type VI secretion system Vgr protein OB-fold" evidence="1">
    <location>
        <begin position="16"/>
        <end position="83"/>
    </location>
</feature>
<organism evidence="2 3">
    <name type="scientific">Novosphingobium soli</name>
    <dbReference type="NCBI Taxonomy" id="574956"/>
    <lineage>
        <taxon>Bacteria</taxon>
        <taxon>Pseudomonadati</taxon>
        <taxon>Pseudomonadota</taxon>
        <taxon>Alphaproteobacteria</taxon>
        <taxon>Sphingomonadales</taxon>
        <taxon>Sphingomonadaceae</taxon>
        <taxon>Novosphingobium</taxon>
    </lineage>
</organism>
<proteinExistence type="predicted"/>
<comment type="caution">
    <text evidence="2">The sequence shown here is derived from an EMBL/GenBank/DDBJ whole genome shotgun (WGS) entry which is preliminary data.</text>
</comment>
<gene>
    <name evidence="2" type="ORF">ACFFJC_19340</name>
</gene>
<reference evidence="2 3" key="1">
    <citation type="submission" date="2024-09" db="EMBL/GenBank/DDBJ databases">
        <authorList>
            <person name="Sun Q."/>
            <person name="Mori K."/>
        </authorList>
    </citation>
    <scope>NUCLEOTIDE SEQUENCE [LARGE SCALE GENOMIC DNA]</scope>
    <source>
        <strain evidence="2 3">CCM 7706</strain>
    </source>
</reference>